<evidence type="ECO:0000256" key="5">
    <source>
        <dbReference type="ARBA" id="ARBA00023136"/>
    </source>
</evidence>
<evidence type="ECO:0000256" key="1">
    <source>
        <dbReference type="ARBA" id="ARBA00004141"/>
    </source>
</evidence>
<feature type="transmembrane region" description="Helical" evidence="7">
    <location>
        <begin position="30"/>
        <end position="58"/>
    </location>
</feature>
<dbReference type="EMBL" id="CAXAMN010009358">
    <property type="protein sequence ID" value="CAK9028413.1"/>
    <property type="molecule type" value="Genomic_DNA"/>
</dbReference>
<reference evidence="8 9" key="1">
    <citation type="submission" date="2024-02" db="EMBL/GenBank/DDBJ databases">
        <authorList>
            <person name="Chen Y."/>
            <person name="Shah S."/>
            <person name="Dougan E. K."/>
            <person name="Thang M."/>
            <person name="Chan C."/>
        </authorList>
    </citation>
    <scope>NUCLEOTIDE SEQUENCE [LARGE SCALE GENOMIC DNA]</scope>
</reference>
<evidence type="ECO:0000313" key="9">
    <source>
        <dbReference type="Proteomes" id="UP001642484"/>
    </source>
</evidence>
<keyword evidence="5 7" id="KW-0472">Membrane</keyword>
<dbReference type="InterPro" id="IPR045225">
    <property type="entry name" value="Uracil/uridine/allantoin_perm"/>
</dbReference>
<dbReference type="PANTHER" id="PTHR30618:SF0">
    <property type="entry name" value="PURINE-URACIL PERMEASE NCS1"/>
    <property type="match status" value="1"/>
</dbReference>
<accession>A0ABP0KQG5</accession>
<dbReference type="PANTHER" id="PTHR30618">
    <property type="entry name" value="NCS1 FAMILY PURINE/PYRIMIDINE TRANSPORTER"/>
    <property type="match status" value="1"/>
</dbReference>
<comment type="caution">
    <text evidence="8">The sequence shown here is derived from an EMBL/GenBank/DDBJ whole genome shotgun (WGS) entry which is preliminary data.</text>
</comment>
<feature type="transmembrane region" description="Helical" evidence="7">
    <location>
        <begin position="312"/>
        <end position="334"/>
    </location>
</feature>
<feature type="transmembrane region" description="Helical" evidence="7">
    <location>
        <begin position="229"/>
        <end position="249"/>
    </location>
</feature>
<evidence type="ECO:0000256" key="7">
    <source>
        <dbReference type="SAM" id="Phobius"/>
    </source>
</evidence>
<feature type="transmembrane region" description="Helical" evidence="7">
    <location>
        <begin position="65"/>
        <end position="86"/>
    </location>
</feature>
<evidence type="ECO:0000256" key="2">
    <source>
        <dbReference type="ARBA" id="ARBA00008974"/>
    </source>
</evidence>
<feature type="transmembrane region" description="Helical" evidence="7">
    <location>
        <begin position="188"/>
        <end position="209"/>
    </location>
</feature>
<dbReference type="InterPro" id="IPR001248">
    <property type="entry name" value="Pur-cyt_permease"/>
</dbReference>
<feature type="transmembrane region" description="Helical" evidence="7">
    <location>
        <begin position="157"/>
        <end position="176"/>
    </location>
</feature>
<organism evidence="8 9">
    <name type="scientific">Durusdinium trenchii</name>
    <dbReference type="NCBI Taxonomy" id="1381693"/>
    <lineage>
        <taxon>Eukaryota</taxon>
        <taxon>Sar</taxon>
        <taxon>Alveolata</taxon>
        <taxon>Dinophyceae</taxon>
        <taxon>Suessiales</taxon>
        <taxon>Symbiodiniaceae</taxon>
        <taxon>Durusdinium</taxon>
    </lineage>
</organism>
<feature type="transmembrane region" description="Helical" evidence="7">
    <location>
        <begin position="270"/>
        <end position="292"/>
    </location>
</feature>
<feature type="region of interest" description="Disordered" evidence="6">
    <location>
        <begin position="1"/>
        <end position="22"/>
    </location>
</feature>
<keyword evidence="4 7" id="KW-1133">Transmembrane helix</keyword>
<dbReference type="Gene3D" id="1.10.4160.10">
    <property type="entry name" value="Hydantoin permease"/>
    <property type="match status" value="1"/>
</dbReference>
<keyword evidence="9" id="KW-1185">Reference proteome</keyword>
<keyword evidence="3 7" id="KW-0812">Transmembrane</keyword>
<feature type="transmembrane region" description="Helical" evidence="7">
    <location>
        <begin position="346"/>
        <end position="368"/>
    </location>
</feature>
<feature type="transmembrane region" description="Helical" evidence="7">
    <location>
        <begin position="117"/>
        <end position="137"/>
    </location>
</feature>
<dbReference type="Pfam" id="PF02133">
    <property type="entry name" value="Transp_cyt_pur"/>
    <property type="match status" value="1"/>
</dbReference>
<comment type="similarity">
    <text evidence="2">Belongs to the purine-cytosine permease (2.A.39) family.</text>
</comment>
<evidence type="ECO:0000256" key="4">
    <source>
        <dbReference type="ARBA" id="ARBA00022989"/>
    </source>
</evidence>
<comment type="subcellular location">
    <subcellularLocation>
        <location evidence="1">Membrane</location>
        <topology evidence="1">Multi-pass membrane protein</topology>
    </subcellularLocation>
</comment>
<gene>
    <name evidence="8" type="ORF">CCMP2556_LOCUS17093</name>
</gene>
<sequence length="497" mass="52728">MLGETLVEKPPPMEGVEDLQPTPEGRARTWTWIVFAGAWASMMINAATFSSGAALLSLGLSVPETLVASAIGAVLLVAGSVLNAAAGVKYGIPFPVFARSSFGSAGAHFCTLSRGAVAIMWLSFQCWLGALGIYTGLGKVVGERWLESYPLGSHLNLAQLVIFLLYLVAHGILIQLGPTRLKKCINIVLPVVLLGMAGIAAWAASLSSLHEALSAAEEETPLTIGSKGVAFMAAINSSVGSWSTLMLNVCDLSRFSPTQKDQVLGQAAGIPIPFVVTLFIGMWLAGATSVAYGKAVWQIPQCFAFWNTEFSLLAGFLLAASNLLVNILANIISPINDLMNLAPERLTYRGCGFTVLFLSLLVCPWWTFSGRVSFVLNFLSGYAMLTGAIAGVFIADYWILRQRCLEVQELYSPTGVNWRAMLAVLGGVAPCVPGFINALAVHGAAQPNIVGPFWAHLYSGGSCLFSLVVSGALYLVFMGSSAKMATSDCEDVQLEAL</sequence>
<feature type="transmembrane region" description="Helical" evidence="7">
    <location>
        <begin position="420"/>
        <end position="441"/>
    </location>
</feature>
<feature type="transmembrane region" description="Helical" evidence="7">
    <location>
        <begin position="453"/>
        <end position="477"/>
    </location>
</feature>
<evidence type="ECO:0000256" key="3">
    <source>
        <dbReference type="ARBA" id="ARBA00022692"/>
    </source>
</evidence>
<evidence type="ECO:0000313" key="8">
    <source>
        <dbReference type="EMBL" id="CAK9028413.1"/>
    </source>
</evidence>
<proteinExistence type="inferred from homology"/>
<name>A0ABP0KQG5_9DINO</name>
<feature type="transmembrane region" description="Helical" evidence="7">
    <location>
        <begin position="374"/>
        <end position="399"/>
    </location>
</feature>
<protein>
    <submittedName>
        <fullName evidence="8">Uncharacterized protein</fullName>
    </submittedName>
</protein>
<dbReference type="Proteomes" id="UP001642484">
    <property type="component" value="Unassembled WGS sequence"/>
</dbReference>
<evidence type="ECO:0000256" key="6">
    <source>
        <dbReference type="SAM" id="MobiDB-lite"/>
    </source>
</evidence>